<dbReference type="AlphaFoldDB" id="A0A6I2U9S3"/>
<organism evidence="2 3">
    <name type="scientific">Anaerovibrio slackiae</name>
    <dbReference type="NCBI Taxonomy" id="2652309"/>
    <lineage>
        <taxon>Bacteria</taxon>
        <taxon>Bacillati</taxon>
        <taxon>Bacillota</taxon>
        <taxon>Negativicutes</taxon>
        <taxon>Selenomonadales</taxon>
        <taxon>Selenomonadaceae</taxon>
        <taxon>Anaerovibrio</taxon>
    </lineage>
</organism>
<name>A0A6I2U9S3_9FIRM</name>
<evidence type="ECO:0000256" key="1">
    <source>
        <dbReference type="SAM" id="MobiDB-lite"/>
    </source>
</evidence>
<feature type="region of interest" description="Disordered" evidence="1">
    <location>
        <begin position="239"/>
        <end position="267"/>
    </location>
</feature>
<keyword evidence="3" id="KW-1185">Reference proteome</keyword>
<dbReference type="GeneID" id="96778122"/>
<feature type="compositionally biased region" description="Acidic residues" evidence="1">
    <location>
        <begin position="244"/>
        <end position="256"/>
    </location>
</feature>
<sequence length="339" mass="36713">MEKIKASLSNVTLSKEKNLMIINGCIAKIGEPSTGAPCGSGGYNVCFTQESVDACGKSFVGMPVNCVLPAGIWGDGADECYAPEEVLSGHGDTIIGFVRKCKAQDDNIMAEIVMWKEKYPWLAELTVNTMDSLGFSVEMYPTKVHNDDKNNIQYIDEFEGVGCAMLWSNVAAFSQTFIDKIAAMRSDNNMDEKMKNEIAEQVKASVAETAEQIRVSLEETVNGLVESVAAISETVNNLTKAQAEPEEPEVPADEPEEPVKASDETEQTIADLKATVEALKASIEKPSIPEPKAGQKAQANPNLDAPSDKAERIKQINASSMSAMEKLRAIARLNIKKEG</sequence>
<comment type="caution">
    <text evidence="2">The sequence shown here is derived from an EMBL/GenBank/DDBJ whole genome shotgun (WGS) entry which is preliminary data.</text>
</comment>
<reference evidence="2 3" key="1">
    <citation type="submission" date="2019-08" db="EMBL/GenBank/DDBJ databases">
        <title>In-depth cultivation of the pig gut microbiome towards novel bacterial diversity and tailored functional studies.</title>
        <authorList>
            <person name="Wylensek D."/>
            <person name="Hitch T.C.A."/>
            <person name="Clavel T."/>
        </authorList>
    </citation>
    <scope>NUCLEOTIDE SEQUENCE [LARGE SCALE GENOMIC DNA]</scope>
    <source>
        <strain evidence="2 3">WCA-693-APC-5D-A</strain>
    </source>
</reference>
<dbReference type="EMBL" id="VUNR01000005">
    <property type="protein sequence ID" value="MSU08208.1"/>
    <property type="molecule type" value="Genomic_DNA"/>
</dbReference>
<accession>A0A6I2U9S3</accession>
<evidence type="ECO:0000313" key="2">
    <source>
        <dbReference type="EMBL" id="MSU08208.1"/>
    </source>
</evidence>
<evidence type="ECO:0000313" key="3">
    <source>
        <dbReference type="Proteomes" id="UP000433181"/>
    </source>
</evidence>
<protein>
    <submittedName>
        <fullName evidence="2">Uncharacterized protein</fullName>
    </submittedName>
</protein>
<proteinExistence type="predicted"/>
<feature type="region of interest" description="Disordered" evidence="1">
    <location>
        <begin position="280"/>
        <end position="309"/>
    </location>
</feature>
<gene>
    <name evidence="2" type="ORF">FYJ84_04275</name>
</gene>
<dbReference type="RefSeq" id="WP_154406364.1">
    <property type="nucleotide sequence ID" value="NZ_VUNR01000005.1"/>
</dbReference>
<dbReference type="Proteomes" id="UP000433181">
    <property type="component" value="Unassembled WGS sequence"/>
</dbReference>